<feature type="region of interest" description="Disordered" evidence="3">
    <location>
        <begin position="454"/>
        <end position="475"/>
    </location>
</feature>
<dbReference type="GO" id="GO:0016787">
    <property type="term" value="F:hydrolase activity"/>
    <property type="evidence" value="ECO:0007669"/>
    <property type="project" value="UniProtKB-KW"/>
</dbReference>
<comment type="caution">
    <text evidence="5">The sequence shown here is derived from an EMBL/GenBank/DDBJ whole genome shotgun (WGS) entry which is preliminary data.</text>
</comment>
<evidence type="ECO:0000256" key="3">
    <source>
        <dbReference type="SAM" id="MobiDB-lite"/>
    </source>
</evidence>
<dbReference type="PANTHER" id="PTHR42648">
    <property type="entry name" value="TRANSPOSASE, PUTATIVE-RELATED"/>
    <property type="match status" value="1"/>
</dbReference>
<evidence type="ECO:0000259" key="4">
    <source>
        <dbReference type="PROSITE" id="PS50994"/>
    </source>
</evidence>
<dbReference type="InterPro" id="IPR057670">
    <property type="entry name" value="SH3_retrovirus"/>
</dbReference>
<keyword evidence="1" id="KW-0479">Metal-binding</keyword>
<dbReference type="InterPro" id="IPR025724">
    <property type="entry name" value="GAG-pre-integrase_dom"/>
</dbReference>
<reference evidence="5" key="1">
    <citation type="submission" date="2023-03" db="EMBL/GenBank/DDBJ databases">
        <title>Chromosome-scale reference genome and RAD-based genetic map of yellow starthistle (Centaurea solstitialis) reveal putative structural variation and QTLs associated with invader traits.</title>
        <authorList>
            <person name="Reatini B."/>
            <person name="Cang F.A."/>
            <person name="Jiang Q."/>
            <person name="Mckibben M.T.W."/>
            <person name="Barker M.S."/>
            <person name="Rieseberg L.H."/>
            <person name="Dlugosch K.M."/>
        </authorList>
    </citation>
    <scope>NUCLEOTIDE SEQUENCE</scope>
    <source>
        <strain evidence="5">CAN-66</strain>
        <tissue evidence="5">Leaf</tissue>
    </source>
</reference>
<dbReference type="PROSITE" id="PS50994">
    <property type="entry name" value="INTEGRASE"/>
    <property type="match status" value="1"/>
</dbReference>
<accession>A0AA38WC30</accession>
<dbReference type="Pfam" id="PF07727">
    <property type="entry name" value="RVT_2"/>
    <property type="match status" value="1"/>
</dbReference>
<dbReference type="SUPFAM" id="SSF53098">
    <property type="entry name" value="Ribonuclease H-like"/>
    <property type="match status" value="1"/>
</dbReference>
<dbReference type="SUPFAM" id="SSF56672">
    <property type="entry name" value="DNA/RNA polymerases"/>
    <property type="match status" value="1"/>
</dbReference>
<feature type="compositionally biased region" description="Basic and acidic residues" evidence="3">
    <location>
        <begin position="466"/>
        <end position="475"/>
    </location>
</feature>
<dbReference type="InterPro" id="IPR013103">
    <property type="entry name" value="RVT_2"/>
</dbReference>
<evidence type="ECO:0000313" key="5">
    <source>
        <dbReference type="EMBL" id="KAJ9546575.1"/>
    </source>
</evidence>
<dbReference type="Gene3D" id="3.30.420.10">
    <property type="entry name" value="Ribonuclease H-like superfamily/Ribonuclease H"/>
    <property type="match status" value="1"/>
</dbReference>
<keyword evidence="2" id="KW-0378">Hydrolase</keyword>
<name>A0AA38WC30_9ASTR</name>
<dbReference type="GO" id="GO:0015074">
    <property type="term" value="P:DNA integration"/>
    <property type="evidence" value="ECO:0007669"/>
    <property type="project" value="InterPro"/>
</dbReference>
<dbReference type="InterPro" id="IPR012337">
    <property type="entry name" value="RNaseH-like_sf"/>
</dbReference>
<proteinExistence type="predicted"/>
<dbReference type="Pfam" id="PF00665">
    <property type="entry name" value="rve"/>
    <property type="match status" value="1"/>
</dbReference>
<dbReference type="EMBL" id="JARYMX010000005">
    <property type="protein sequence ID" value="KAJ9546575.1"/>
    <property type="molecule type" value="Genomic_DNA"/>
</dbReference>
<dbReference type="GO" id="GO:0046872">
    <property type="term" value="F:metal ion binding"/>
    <property type="evidence" value="ECO:0007669"/>
    <property type="project" value="UniProtKB-KW"/>
</dbReference>
<dbReference type="CDD" id="cd09272">
    <property type="entry name" value="RNase_HI_RT_Ty1"/>
    <property type="match status" value="1"/>
</dbReference>
<dbReference type="AlphaFoldDB" id="A0AA38WC30"/>
<protein>
    <recommendedName>
        <fullName evidence="4">Integrase catalytic domain-containing protein</fullName>
    </recommendedName>
</protein>
<organism evidence="5 6">
    <name type="scientific">Centaurea solstitialis</name>
    <name type="common">yellow star-thistle</name>
    <dbReference type="NCBI Taxonomy" id="347529"/>
    <lineage>
        <taxon>Eukaryota</taxon>
        <taxon>Viridiplantae</taxon>
        <taxon>Streptophyta</taxon>
        <taxon>Embryophyta</taxon>
        <taxon>Tracheophyta</taxon>
        <taxon>Spermatophyta</taxon>
        <taxon>Magnoliopsida</taxon>
        <taxon>eudicotyledons</taxon>
        <taxon>Gunneridae</taxon>
        <taxon>Pentapetalae</taxon>
        <taxon>asterids</taxon>
        <taxon>campanulids</taxon>
        <taxon>Asterales</taxon>
        <taxon>Asteraceae</taxon>
        <taxon>Carduoideae</taxon>
        <taxon>Cardueae</taxon>
        <taxon>Centaureinae</taxon>
        <taxon>Centaurea</taxon>
    </lineage>
</organism>
<dbReference type="Proteomes" id="UP001172457">
    <property type="component" value="Chromosome 5"/>
</dbReference>
<dbReference type="InterPro" id="IPR043502">
    <property type="entry name" value="DNA/RNA_pol_sf"/>
</dbReference>
<dbReference type="PANTHER" id="PTHR42648:SF27">
    <property type="entry name" value="RNA-DIRECTED DNA POLYMERASE"/>
    <property type="match status" value="1"/>
</dbReference>
<dbReference type="InterPro" id="IPR039537">
    <property type="entry name" value="Retrotran_Ty1/copia-like"/>
</dbReference>
<feature type="compositionally biased region" description="Polar residues" evidence="3">
    <location>
        <begin position="490"/>
        <end position="500"/>
    </location>
</feature>
<evidence type="ECO:0000256" key="1">
    <source>
        <dbReference type="ARBA" id="ARBA00022723"/>
    </source>
</evidence>
<dbReference type="InterPro" id="IPR001584">
    <property type="entry name" value="Integrase_cat-core"/>
</dbReference>
<gene>
    <name evidence="5" type="ORF">OSB04_019118</name>
</gene>
<dbReference type="InterPro" id="IPR036397">
    <property type="entry name" value="RNaseH_sf"/>
</dbReference>
<dbReference type="GO" id="GO:0003676">
    <property type="term" value="F:nucleic acid binding"/>
    <property type="evidence" value="ECO:0007669"/>
    <property type="project" value="InterPro"/>
</dbReference>
<evidence type="ECO:0000256" key="2">
    <source>
        <dbReference type="ARBA" id="ARBA00022801"/>
    </source>
</evidence>
<evidence type="ECO:0000313" key="6">
    <source>
        <dbReference type="Proteomes" id="UP001172457"/>
    </source>
</evidence>
<dbReference type="Pfam" id="PF13976">
    <property type="entry name" value="gag_pre-integrs"/>
    <property type="match status" value="1"/>
</dbReference>
<sequence>MRQPAVAGSHTIITKVVSGGCCLKRQTAPIAAVVDDDIRHHHLWRLRPQPSPRWYAVSTWQPWLPTGTATTSLVVAGFTRRKTLRKDRSNLRVGEGTPLIVEAVGSYSLSLPSGLVLELDNSTPVNGLYTVNLQDNSSEIYHISKRSKDIEDQTYLWHCRLGHINKKRVELLLKGGFLGNFDYKPFDNCESCLSGKMTKQPFNNENERATDLLEIIHTDVCGPFSHVARGGYRYFITFTDDFSRYGYVYLMRHKSETFEKFKEYQNEVQNLLDKRIKFLRSDRGGEYLSDEFDNHLMECGIVSQLTPPYTPQMNGVSERRNRTLLDMGHALEIAAHILNRAPTKSVEKTPYELWKGKKPNISFLKIWGCEVYVKRPTSEKLKPKSDKCFFVGYPKTTVGYYFYNPEENKVFVARNGKFLEEKFLSLENTRKDVDLQVVDEENTTPVVEPEIQHNNVEPQSEPIEEVQTKDLRRSSRVRQEPDRYLGFLVSQDSGDLNEPTSYGEAVSGNESEQWQEAMKAEMQSMYDNQVWELTDLPQHCKAVGRKWVFKKKTDMDGNVHTFKARLVAKGFTQTHGIDYDETFSPVAMLKSIRILMAISAYFNYEIWQMDVKTTFLNGKLTEDVYMEQPEGFEDSKNPNKVCKLLKSIYGLKQASQSWNLHFDERIKEFGFTKSEFEPCVYTKFSGSIVTFLVLYMKDLGEAAYILGIKIYRNRSKRLIGLSQSTYINKILKKFRMDESKKGFIPMQHGIVLSKTQCPISSQEQDKMKSVPYASAIGSIMYAMLCTRPDVAYSVSVTSRYQQNPGEPHWVAVKNILKYLRRTKEMFLVFGGTEDEISVTGYSDASFQTDRDDFRSQSGYVFTLNGASDAAKEAVWLRNFLSDLRVVASISRPIDIFCDNSGAVAQAKEPREHHKSRHVLRKYHLIREIIGRGDVRICKIPTENNVADLLTKPLARVKHEAHANSIGMQYLEANS</sequence>
<feature type="region of interest" description="Disordered" evidence="3">
    <location>
        <begin position="490"/>
        <end position="509"/>
    </location>
</feature>
<keyword evidence="6" id="KW-1185">Reference proteome</keyword>
<dbReference type="Pfam" id="PF25597">
    <property type="entry name" value="SH3_retrovirus"/>
    <property type="match status" value="1"/>
</dbReference>
<feature type="domain" description="Integrase catalytic" evidence="4">
    <location>
        <begin position="197"/>
        <end position="324"/>
    </location>
</feature>